<name>A0A2S2KTM2_9ARCH</name>
<evidence type="ECO:0000256" key="3">
    <source>
        <dbReference type="ARBA" id="ARBA00023235"/>
    </source>
</evidence>
<proteinExistence type="predicted"/>
<keyword evidence="4" id="KW-0812">Transmembrane</keyword>
<dbReference type="InterPro" id="IPR002130">
    <property type="entry name" value="Cyclophilin-type_PPIase_dom"/>
</dbReference>
<keyword evidence="7" id="KW-1185">Reference proteome</keyword>
<dbReference type="GeneID" id="76210338"/>
<dbReference type="Pfam" id="PF01789">
    <property type="entry name" value="PsbP"/>
    <property type="match status" value="1"/>
</dbReference>
<dbReference type="InterPro" id="IPR029000">
    <property type="entry name" value="Cyclophilin-like_dom_sf"/>
</dbReference>
<keyword evidence="4" id="KW-0472">Membrane</keyword>
<keyword evidence="3" id="KW-0413">Isomerase</keyword>
<dbReference type="InterPro" id="IPR020892">
    <property type="entry name" value="Cyclophilin-type_PPIase_CS"/>
</dbReference>
<evidence type="ECO:0000256" key="4">
    <source>
        <dbReference type="SAM" id="Phobius"/>
    </source>
</evidence>
<keyword evidence="4" id="KW-1133">Transmembrane helix</keyword>
<dbReference type="OrthoDB" id="12184at2157"/>
<dbReference type="Pfam" id="PF00160">
    <property type="entry name" value="Pro_isomerase"/>
    <property type="match status" value="1"/>
</dbReference>
<feature type="domain" description="PPIase cyclophilin-type" evidence="5">
    <location>
        <begin position="32"/>
        <end position="183"/>
    </location>
</feature>
<protein>
    <recommendedName>
        <fullName evidence="1">peptidylprolyl isomerase</fullName>
        <ecNumber evidence="1">5.2.1.8</ecNumber>
    </recommendedName>
</protein>
<organism evidence="6 7">
    <name type="scientific">Nitrosopumilus zosterae</name>
    <dbReference type="NCBI Taxonomy" id="718286"/>
    <lineage>
        <taxon>Archaea</taxon>
        <taxon>Nitrososphaerota</taxon>
        <taxon>Nitrososphaeria</taxon>
        <taxon>Nitrosopumilales</taxon>
        <taxon>Nitrosopumilaceae</taxon>
        <taxon>Nitrosopumilus</taxon>
    </lineage>
</organism>
<dbReference type="SUPFAM" id="SSF50891">
    <property type="entry name" value="Cyclophilin-like"/>
    <property type="match status" value="1"/>
</dbReference>
<dbReference type="Gene3D" id="2.40.100.10">
    <property type="entry name" value="Cyclophilin-like"/>
    <property type="match status" value="1"/>
</dbReference>
<dbReference type="Gene3D" id="3.40.1000.10">
    <property type="entry name" value="Mog1/PsbP, alpha/beta/alpha sandwich"/>
    <property type="match status" value="1"/>
</dbReference>
<dbReference type="PANTHER" id="PTHR45625:SF4">
    <property type="entry name" value="PEPTIDYLPROLYL ISOMERASE DOMAIN AND WD REPEAT-CONTAINING PROTEIN 1"/>
    <property type="match status" value="1"/>
</dbReference>
<dbReference type="InterPro" id="IPR044666">
    <property type="entry name" value="Cyclophilin_A-like"/>
</dbReference>
<evidence type="ECO:0000256" key="2">
    <source>
        <dbReference type="ARBA" id="ARBA00023110"/>
    </source>
</evidence>
<evidence type="ECO:0000313" key="6">
    <source>
        <dbReference type="EMBL" id="GBH34992.1"/>
    </source>
</evidence>
<dbReference type="GO" id="GO:0003755">
    <property type="term" value="F:peptidyl-prolyl cis-trans isomerase activity"/>
    <property type="evidence" value="ECO:0007669"/>
    <property type="project" value="UniProtKB-KW"/>
</dbReference>
<dbReference type="InterPro" id="IPR002683">
    <property type="entry name" value="PsbP_C"/>
</dbReference>
<comment type="caution">
    <text evidence="6">The sequence shown here is derived from an EMBL/GenBank/DDBJ whole genome shotgun (WGS) entry which is preliminary data.</text>
</comment>
<feature type="transmembrane region" description="Helical" evidence="4">
    <location>
        <begin position="484"/>
        <end position="510"/>
    </location>
</feature>
<dbReference type="NCBIfam" id="NF041770">
    <property type="entry name" value="CFI_box_CTERM"/>
    <property type="match status" value="1"/>
</dbReference>
<dbReference type="EMBL" id="BGKI01000010">
    <property type="protein sequence ID" value="GBH34992.1"/>
    <property type="molecule type" value="Genomic_DNA"/>
</dbReference>
<dbReference type="EC" id="5.2.1.8" evidence="1"/>
<dbReference type="RefSeq" id="WP_109877588.1">
    <property type="nucleotide sequence ID" value="NZ_AP026695.1"/>
</dbReference>
<dbReference type="PROSITE" id="PS50072">
    <property type="entry name" value="CSA_PPIASE_2"/>
    <property type="match status" value="1"/>
</dbReference>
<reference evidence="6 7" key="1">
    <citation type="submission" date="2018-05" db="EMBL/GenBank/DDBJ databases">
        <title>genome sequencing of Nitrosopumilus sp. NM25.</title>
        <authorList>
            <person name="Mori K."/>
            <person name="Nakagawa T."/>
        </authorList>
    </citation>
    <scope>NUCLEOTIDE SEQUENCE [LARGE SCALE GENOMIC DNA]</scope>
    <source>
        <strain evidence="6 7">NM25</strain>
    </source>
</reference>
<dbReference type="Proteomes" id="UP000245829">
    <property type="component" value="Unassembled WGS sequence"/>
</dbReference>
<evidence type="ECO:0000256" key="1">
    <source>
        <dbReference type="ARBA" id="ARBA00013194"/>
    </source>
</evidence>
<sequence>MNKIFLTVTLSLFLTSFGNQAFAQTVNLHDFTNPTVILETNLGKIVIGFFPADAPTHVENFIKLSLSGYYDGTLFHRIIPDFMIQGGDPNTIDGDPNTWGTGGPDERINAEFNTIKHNRGIVSMARSADPNSAGSQFFIVHKDSNFLDEQYTVFGRLVTAESFETLDKIAAVQTDANDRPVNPEDVRITKVTIVNESDIPNLLELSEPERIQSIVTPSTGNQKYESTEHEIAFSVPEGWLLQQPDKSQPNSPDVVAVGPKIGEINPVISLTVQLTNQRSLDDLISEKIEIIRQAVESGNLNVISQEKITVHGNPAYAIDAEGKFSSDGQSYNVKFREIMVYGDEKFYTLSYSNGVNEFDSQLSRFEETIDSFEILTNPNQNNTSQSDENQEGGGCLIATATYGSELAPQVQQLRELRDNTILSTESGTAFMTSFNQFYYSFSPTIADFERENTVFRELVKFSITPMLTSLSILNYVDVNSEEDMLGYGIGIIVMNLSMYFLAPAIFVYSLKRKFL</sequence>
<dbReference type="CDD" id="cd00317">
    <property type="entry name" value="cyclophilin"/>
    <property type="match status" value="1"/>
</dbReference>
<accession>A0A2S2KTM2</accession>
<dbReference type="AlphaFoldDB" id="A0A2S2KTM2"/>
<dbReference type="PROSITE" id="PS00170">
    <property type="entry name" value="CSA_PPIASE_1"/>
    <property type="match status" value="1"/>
</dbReference>
<dbReference type="GO" id="GO:0006457">
    <property type="term" value="P:protein folding"/>
    <property type="evidence" value="ECO:0007669"/>
    <property type="project" value="InterPro"/>
</dbReference>
<keyword evidence="2" id="KW-0697">Rotamase</keyword>
<dbReference type="PRINTS" id="PR00153">
    <property type="entry name" value="CSAPPISMRASE"/>
</dbReference>
<dbReference type="PANTHER" id="PTHR45625">
    <property type="entry name" value="PEPTIDYL-PROLYL CIS-TRANS ISOMERASE-RELATED"/>
    <property type="match status" value="1"/>
</dbReference>
<gene>
    <name evidence="6" type="ORF">NZNM25_17830</name>
</gene>
<evidence type="ECO:0000259" key="5">
    <source>
        <dbReference type="PROSITE" id="PS50072"/>
    </source>
</evidence>
<dbReference type="InterPro" id="IPR049886">
    <property type="entry name" value="CFI_box_CTERM_dom"/>
</dbReference>
<evidence type="ECO:0000313" key="7">
    <source>
        <dbReference type="Proteomes" id="UP000245829"/>
    </source>
</evidence>